<dbReference type="InterPro" id="IPR018247">
    <property type="entry name" value="EF_Hand_1_Ca_BS"/>
</dbReference>
<dbReference type="InterPro" id="IPR008080">
    <property type="entry name" value="Parvalbumin"/>
</dbReference>
<feature type="binding site" evidence="6">
    <location>
        <position position="57"/>
    </location>
    <ligand>
        <name>Ca(2+)</name>
        <dbReference type="ChEBI" id="CHEBI:29108"/>
        <label>1</label>
    </ligand>
</feature>
<keyword evidence="3 6" id="KW-0106">Calcium</keyword>
<feature type="binding site" evidence="6">
    <location>
        <position position="96"/>
    </location>
    <ligand>
        <name>Ca(2+)</name>
        <dbReference type="ChEBI" id="CHEBI:29108"/>
        <label>1</label>
    </ligand>
</feature>
<proteinExistence type="inferred from homology"/>
<feature type="binding site" evidence="6">
    <location>
        <position position="55"/>
    </location>
    <ligand>
        <name>Ca(2+)</name>
        <dbReference type="ChEBI" id="CHEBI:29108"/>
        <label>1</label>
    </ligand>
</feature>
<evidence type="ECO:0000313" key="10">
    <source>
        <dbReference type="Proteomes" id="UP000298787"/>
    </source>
</evidence>
<organism evidence="9 10">
    <name type="scientific">Collichthys lucidus</name>
    <name type="common">Big head croaker</name>
    <name type="synonym">Sciaena lucida</name>
    <dbReference type="NCBI Taxonomy" id="240159"/>
    <lineage>
        <taxon>Eukaryota</taxon>
        <taxon>Metazoa</taxon>
        <taxon>Chordata</taxon>
        <taxon>Craniata</taxon>
        <taxon>Vertebrata</taxon>
        <taxon>Euteleostomi</taxon>
        <taxon>Actinopterygii</taxon>
        <taxon>Neopterygii</taxon>
        <taxon>Teleostei</taxon>
        <taxon>Neoteleostei</taxon>
        <taxon>Acanthomorphata</taxon>
        <taxon>Eupercaria</taxon>
        <taxon>Sciaenidae</taxon>
        <taxon>Collichthys</taxon>
    </lineage>
</organism>
<dbReference type="GO" id="GO:0005737">
    <property type="term" value="C:cytoplasm"/>
    <property type="evidence" value="ECO:0007669"/>
    <property type="project" value="TreeGrafter"/>
</dbReference>
<dbReference type="Proteomes" id="UP000298787">
    <property type="component" value="Chromosome 23"/>
</dbReference>
<dbReference type="Gene3D" id="1.10.238.10">
    <property type="entry name" value="EF-hand"/>
    <property type="match status" value="1"/>
</dbReference>
<comment type="function">
    <text evidence="5 7">In muscle, parvalbumin is thought to be involved in relaxation after contraction. It binds two calcium ions.</text>
</comment>
<dbReference type="AlphaFoldDB" id="A0A4U5VT42"/>
<feature type="binding site" evidence="6">
    <location>
        <position position="53"/>
    </location>
    <ligand>
        <name>Ca(2+)</name>
        <dbReference type="ChEBI" id="CHEBI:29108"/>
        <label>1</label>
    </ligand>
</feature>
<dbReference type="GO" id="GO:0005509">
    <property type="term" value="F:calcium ion binding"/>
    <property type="evidence" value="ECO:0007669"/>
    <property type="project" value="UniProtKB-UniRule"/>
</dbReference>
<feature type="binding site" evidence="6">
    <location>
        <position position="64"/>
    </location>
    <ligand>
        <name>Ca(2+)</name>
        <dbReference type="ChEBI" id="CHEBI:29108"/>
        <label>1</label>
    </ligand>
</feature>
<gene>
    <name evidence="9" type="ORF">D9C73_025922</name>
</gene>
<keyword evidence="2 6" id="KW-0479">Metal-binding</keyword>
<dbReference type="InterPro" id="IPR002048">
    <property type="entry name" value="EF_hand_dom"/>
</dbReference>
<feature type="binding site" evidence="6">
    <location>
        <position position="59"/>
    </location>
    <ligand>
        <name>Ca(2+)</name>
        <dbReference type="ChEBI" id="CHEBI:29108"/>
        <label>1</label>
    </ligand>
</feature>
<dbReference type="PANTHER" id="PTHR11653">
    <property type="entry name" value="PARVALBUMIN ALPHA"/>
    <property type="match status" value="1"/>
</dbReference>
<dbReference type="SUPFAM" id="SSF47473">
    <property type="entry name" value="EF-hand"/>
    <property type="match status" value="1"/>
</dbReference>
<evidence type="ECO:0000256" key="1">
    <source>
        <dbReference type="ARBA" id="ARBA00009753"/>
    </source>
</evidence>
<accession>A0A4U5VT42</accession>
<evidence type="ECO:0000256" key="3">
    <source>
        <dbReference type="ARBA" id="ARBA00022837"/>
    </source>
</evidence>
<feature type="binding site" evidence="6">
    <location>
        <position position="103"/>
    </location>
    <ligand>
        <name>Ca(2+)</name>
        <dbReference type="ChEBI" id="CHEBI:29108"/>
        <label>1</label>
    </ligand>
</feature>
<dbReference type="PANTHER" id="PTHR11653:SF12">
    <property type="entry name" value="PARVALBUMIN"/>
    <property type="match status" value="1"/>
</dbReference>
<dbReference type="PRINTS" id="PR01697">
    <property type="entry name" value="PARVALBUMIN"/>
</dbReference>
<protein>
    <recommendedName>
        <fullName evidence="7">Parvalbumin</fullName>
    </recommendedName>
</protein>
<evidence type="ECO:0000256" key="4">
    <source>
        <dbReference type="ARBA" id="ARBA00023179"/>
    </source>
</evidence>
<dbReference type="SMART" id="SM00054">
    <property type="entry name" value="EFh"/>
    <property type="match status" value="2"/>
</dbReference>
<dbReference type="CDD" id="cd16255">
    <property type="entry name" value="EFh_parvalbumin_beta"/>
    <property type="match status" value="1"/>
</dbReference>
<evidence type="ECO:0000256" key="2">
    <source>
        <dbReference type="ARBA" id="ARBA00022723"/>
    </source>
</evidence>
<dbReference type="STRING" id="240159.A0A4U5VT42"/>
<evidence type="ECO:0000259" key="8">
    <source>
        <dbReference type="PROSITE" id="PS50222"/>
    </source>
</evidence>
<feature type="domain" description="EF-hand" evidence="8">
    <location>
        <begin position="40"/>
        <end position="75"/>
    </location>
</feature>
<dbReference type="InterPro" id="IPR011992">
    <property type="entry name" value="EF-hand-dom_pair"/>
</dbReference>
<dbReference type="PROSITE" id="PS50222">
    <property type="entry name" value="EF_HAND_2"/>
    <property type="match status" value="1"/>
</dbReference>
<dbReference type="PROSITE" id="PS00018">
    <property type="entry name" value="EF_HAND_1"/>
    <property type="match status" value="2"/>
</dbReference>
<dbReference type="EMBL" id="CM014100">
    <property type="protein sequence ID" value="TKS91878.1"/>
    <property type="molecule type" value="Genomic_DNA"/>
</dbReference>
<evidence type="ECO:0000256" key="7">
    <source>
        <dbReference type="RuleBase" id="RU368048"/>
    </source>
</evidence>
<comment type="similarity">
    <text evidence="1 7">Belongs to the parvalbumin family.</text>
</comment>
<feature type="binding site" evidence="6">
    <location>
        <position position="94"/>
    </location>
    <ligand>
        <name>Ca(2+)</name>
        <dbReference type="ChEBI" id="CHEBI:29108"/>
        <label>1</label>
    </ligand>
</feature>
<dbReference type="Pfam" id="PF13499">
    <property type="entry name" value="EF-hand_7"/>
    <property type="match status" value="1"/>
</dbReference>
<evidence type="ECO:0000313" key="9">
    <source>
        <dbReference type="EMBL" id="TKS91878.1"/>
    </source>
</evidence>
<keyword evidence="10" id="KW-1185">Reference proteome</keyword>
<reference evidence="9 10" key="1">
    <citation type="submission" date="2019-01" db="EMBL/GenBank/DDBJ databases">
        <title>Genome Assembly of Collichthys lucidus.</title>
        <authorList>
            <person name="Cai M."/>
            <person name="Xiao S."/>
        </authorList>
    </citation>
    <scope>NUCLEOTIDE SEQUENCE [LARGE SCALE GENOMIC DNA]</scope>
    <source>
        <strain evidence="9">JT15FE1705JMU</strain>
        <tissue evidence="9">Muscle</tissue>
    </source>
</reference>
<feature type="binding site" evidence="6">
    <location>
        <position position="98"/>
    </location>
    <ligand>
        <name>Ca(2+)</name>
        <dbReference type="ChEBI" id="CHEBI:29108"/>
        <label>1</label>
    </ligand>
</feature>
<evidence type="ECO:0000256" key="5">
    <source>
        <dbReference type="ARBA" id="ARBA00025308"/>
    </source>
</evidence>
<feature type="binding site" evidence="6">
    <location>
        <position position="92"/>
    </location>
    <ligand>
        <name>Ca(2+)</name>
        <dbReference type="ChEBI" id="CHEBI:29108"/>
        <label>1</label>
    </ligand>
</feature>
<name>A0A4U5VT42_COLLU</name>
<evidence type="ECO:0000256" key="6">
    <source>
        <dbReference type="PIRSR" id="PIRSR608080-1"/>
    </source>
</evidence>
<sequence length="110" mass="11574">MAFAKIGLTEAAIAGALDECKAAGSFCHKKFFTTCGLRGKPDAALSEAFGVFDQDASGYIEEEELKLFLQTFSPGARELTPAETTTFLNAGDSDGDGKIGVEEFIGLIKG</sequence>
<keyword evidence="4" id="KW-0514">Muscle protein</keyword>